<protein>
    <submittedName>
        <fullName evidence="2">Uncharacterized protein</fullName>
    </submittedName>
</protein>
<keyword evidence="1" id="KW-1133">Transmembrane helix</keyword>
<gene>
    <name evidence="2" type="ORF">EDI28_25365</name>
</gene>
<evidence type="ECO:0000313" key="3">
    <source>
        <dbReference type="Proteomes" id="UP000287563"/>
    </source>
</evidence>
<evidence type="ECO:0000256" key="1">
    <source>
        <dbReference type="SAM" id="Phobius"/>
    </source>
</evidence>
<evidence type="ECO:0000313" key="2">
    <source>
        <dbReference type="EMBL" id="RWX52787.1"/>
    </source>
</evidence>
<keyword evidence="1" id="KW-0812">Transmembrane</keyword>
<proteinExistence type="predicted"/>
<feature type="transmembrane region" description="Helical" evidence="1">
    <location>
        <begin position="48"/>
        <end position="67"/>
    </location>
</feature>
<keyword evidence="1" id="KW-0472">Membrane</keyword>
<dbReference type="Proteomes" id="UP000287563">
    <property type="component" value="Unassembled WGS sequence"/>
</dbReference>
<sequence length="71" mass="8242">MDIVIIIIAIAMFCYIVYIKDFGTKSYKIKLMTTLFLLMIATDETSNSYLQILLVVLQLTLMVIFFIPKKE</sequence>
<comment type="caution">
    <text evidence="2">The sequence shown here is derived from an EMBL/GenBank/DDBJ whole genome shotgun (WGS) entry which is preliminary data.</text>
</comment>
<name>A0A444JI85_9GAMM</name>
<dbReference type="EMBL" id="RJLM01000029">
    <property type="protein sequence ID" value="RWX52787.1"/>
    <property type="molecule type" value="Genomic_DNA"/>
</dbReference>
<keyword evidence="3" id="KW-1185">Reference proteome</keyword>
<accession>A0A444JI85</accession>
<dbReference type="AlphaFoldDB" id="A0A444JI85"/>
<reference evidence="2 3" key="1">
    <citation type="submission" date="2018-11" db="EMBL/GenBank/DDBJ databases">
        <title>Photobacterium sp. BEI247 sp. nov., a marine bacterium isolated from Yongle Blue Hole in the South China Sea.</title>
        <authorList>
            <person name="Wang X."/>
        </authorList>
    </citation>
    <scope>NUCLEOTIDE SEQUENCE [LARGE SCALE GENOMIC DNA]</scope>
    <source>
        <strain evidence="3">BEI247</strain>
    </source>
</reference>
<organism evidence="2 3">
    <name type="scientific">Photobacterium chitinilyticum</name>
    <dbReference type="NCBI Taxonomy" id="2485123"/>
    <lineage>
        <taxon>Bacteria</taxon>
        <taxon>Pseudomonadati</taxon>
        <taxon>Pseudomonadota</taxon>
        <taxon>Gammaproteobacteria</taxon>
        <taxon>Vibrionales</taxon>
        <taxon>Vibrionaceae</taxon>
        <taxon>Photobacterium</taxon>
    </lineage>
</organism>